<proteinExistence type="inferred from homology"/>
<feature type="transmembrane region" description="Helical" evidence="8">
    <location>
        <begin position="39"/>
        <end position="61"/>
    </location>
</feature>
<dbReference type="InterPro" id="IPR035906">
    <property type="entry name" value="MetI-like_sf"/>
</dbReference>
<dbReference type="SUPFAM" id="SSF161098">
    <property type="entry name" value="MetI-like"/>
    <property type="match status" value="1"/>
</dbReference>
<dbReference type="InterPro" id="IPR051789">
    <property type="entry name" value="Bact_Polyamine_Transport"/>
</dbReference>
<protein>
    <submittedName>
        <fullName evidence="10">ABC transporter permease subunit</fullName>
    </submittedName>
</protein>
<dbReference type="PROSITE" id="PS50928">
    <property type="entry name" value="ABC_TM1"/>
    <property type="match status" value="1"/>
</dbReference>
<evidence type="ECO:0000256" key="7">
    <source>
        <dbReference type="ARBA" id="ARBA00023136"/>
    </source>
</evidence>
<keyword evidence="3 8" id="KW-0813">Transport</keyword>
<evidence type="ECO:0000256" key="6">
    <source>
        <dbReference type="ARBA" id="ARBA00022989"/>
    </source>
</evidence>
<name>A0A6I3M9N6_9MICO</name>
<comment type="subcellular location">
    <subcellularLocation>
        <location evidence="1 8">Cell membrane</location>
        <topology evidence="1 8">Multi-pass membrane protein</topology>
    </subcellularLocation>
</comment>
<evidence type="ECO:0000256" key="1">
    <source>
        <dbReference type="ARBA" id="ARBA00004651"/>
    </source>
</evidence>
<evidence type="ECO:0000259" key="9">
    <source>
        <dbReference type="PROSITE" id="PS50928"/>
    </source>
</evidence>
<dbReference type="AlphaFoldDB" id="A0A6I3M9N6"/>
<evidence type="ECO:0000256" key="4">
    <source>
        <dbReference type="ARBA" id="ARBA00022475"/>
    </source>
</evidence>
<comment type="caution">
    <text evidence="10">The sequence shown here is derived from an EMBL/GenBank/DDBJ whole genome shotgun (WGS) entry which is preliminary data.</text>
</comment>
<dbReference type="PANTHER" id="PTHR43848:SF2">
    <property type="entry name" value="PUTRESCINE TRANSPORT SYSTEM PERMEASE PROTEIN POTI"/>
    <property type="match status" value="1"/>
</dbReference>
<evidence type="ECO:0000313" key="11">
    <source>
        <dbReference type="Proteomes" id="UP000433071"/>
    </source>
</evidence>
<keyword evidence="11" id="KW-1185">Reference proteome</keyword>
<comment type="similarity">
    <text evidence="2">Belongs to the binding-protein-dependent transport system permease family. CysTW subfamily.</text>
</comment>
<dbReference type="CDD" id="cd06261">
    <property type="entry name" value="TM_PBP2"/>
    <property type="match status" value="1"/>
</dbReference>
<keyword evidence="4" id="KW-1003">Cell membrane</keyword>
<reference evidence="10 11" key="1">
    <citation type="submission" date="2019-11" db="EMBL/GenBank/DDBJ databases">
        <title>Agromyces kandeliae sp. nov., isolated from mangrove soil.</title>
        <authorList>
            <person name="Wang R."/>
        </authorList>
    </citation>
    <scope>NUCLEOTIDE SEQUENCE [LARGE SCALE GENOMIC DNA]</scope>
    <source>
        <strain evidence="10 11">JCM 11433</strain>
    </source>
</reference>
<dbReference type="Gene3D" id="1.10.3720.10">
    <property type="entry name" value="MetI-like"/>
    <property type="match status" value="1"/>
</dbReference>
<dbReference type="GO" id="GO:0055085">
    <property type="term" value="P:transmembrane transport"/>
    <property type="evidence" value="ECO:0007669"/>
    <property type="project" value="InterPro"/>
</dbReference>
<accession>A0A6I3M9N6</accession>
<sequence>MSGEVQAAAVLGGLTESEELEDRRGPQRPRRRRIGLGDWLLPVYVTLAFIFLLIPIAYTFVFSFNDSLKSNIAWRGFTFDKWLNVCNVEGGAVCEAFGNSIVIGLVSTVVATTLGTMIAIALVRYRFRARSSISLLLFLPMATPEVVLGAGLAAQFLAVGVPKDMLTIILAHTMFCISFVVVTVKARVASLDPALEEAGRDLYGSPRQVFWRVTFPLLTPGIMAAALLSFALSFDDFIITNFNSGSVTTFPKYIYISASRGIPAEANVIASAVFIVALAIVVIAQVSRAARAKRLAAEMG</sequence>
<evidence type="ECO:0000313" key="10">
    <source>
        <dbReference type="EMBL" id="MTH68767.1"/>
    </source>
</evidence>
<evidence type="ECO:0000256" key="3">
    <source>
        <dbReference type="ARBA" id="ARBA00022448"/>
    </source>
</evidence>
<organism evidence="10 11">
    <name type="scientific">Agromyces bracchium</name>
    <dbReference type="NCBI Taxonomy" id="88376"/>
    <lineage>
        <taxon>Bacteria</taxon>
        <taxon>Bacillati</taxon>
        <taxon>Actinomycetota</taxon>
        <taxon>Actinomycetes</taxon>
        <taxon>Micrococcales</taxon>
        <taxon>Microbacteriaceae</taxon>
        <taxon>Agromyces</taxon>
    </lineage>
</organism>
<keyword evidence="7 8" id="KW-0472">Membrane</keyword>
<feature type="transmembrane region" description="Helical" evidence="8">
    <location>
        <begin position="268"/>
        <end position="286"/>
    </location>
</feature>
<dbReference type="EMBL" id="WMLB01000023">
    <property type="protein sequence ID" value="MTH68767.1"/>
    <property type="molecule type" value="Genomic_DNA"/>
</dbReference>
<feature type="domain" description="ABC transmembrane type-1" evidence="9">
    <location>
        <begin position="97"/>
        <end position="287"/>
    </location>
</feature>
<dbReference type="GO" id="GO:0005886">
    <property type="term" value="C:plasma membrane"/>
    <property type="evidence" value="ECO:0007669"/>
    <property type="project" value="UniProtKB-SubCell"/>
</dbReference>
<feature type="transmembrane region" description="Helical" evidence="8">
    <location>
        <begin position="135"/>
        <end position="159"/>
    </location>
</feature>
<keyword evidence="6 8" id="KW-1133">Transmembrane helix</keyword>
<evidence type="ECO:0000256" key="2">
    <source>
        <dbReference type="ARBA" id="ARBA00007069"/>
    </source>
</evidence>
<dbReference type="InterPro" id="IPR000515">
    <property type="entry name" value="MetI-like"/>
</dbReference>
<feature type="transmembrane region" description="Helical" evidence="8">
    <location>
        <begin position="209"/>
        <end position="234"/>
    </location>
</feature>
<keyword evidence="5 8" id="KW-0812">Transmembrane</keyword>
<feature type="transmembrane region" description="Helical" evidence="8">
    <location>
        <begin position="101"/>
        <end position="123"/>
    </location>
</feature>
<feature type="transmembrane region" description="Helical" evidence="8">
    <location>
        <begin position="165"/>
        <end position="188"/>
    </location>
</feature>
<dbReference type="Pfam" id="PF00528">
    <property type="entry name" value="BPD_transp_1"/>
    <property type="match status" value="1"/>
</dbReference>
<dbReference type="Proteomes" id="UP000433071">
    <property type="component" value="Unassembled WGS sequence"/>
</dbReference>
<evidence type="ECO:0000256" key="5">
    <source>
        <dbReference type="ARBA" id="ARBA00022692"/>
    </source>
</evidence>
<gene>
    <name evidence="10" type="ORF">GJ743_10335</name>
</gene>
<dbReference type="PANTHER" id="PTHR43848">
    <property type="entry name" value="PUTRESCINE TRANSPORT SYSTEM PERMEASE PROTEIN POTI"/>
    <property type="match status" value="1"/>
</dbReference>
<evidence type="ECO:0000256" key="8">
    <source>
        <dbReference type="RuleBase" id="RU363032"/>
    </source>
</evidence>